<protein>
    <submittedName>
        <fullName evidence="1">Uncharacterized protein</fullName>
    </submittedName>
</protein>
<evidence type="ECO:0000313" key="2">
    <source>
        <dbReference type="Proteomes" id="UP001152759"/>
    </source>
</evidence>
<keyword evidence="2" id="KW-1185">Reference proteome</keyword>
<evidence type="ECO:0000313" key="1">
    <source>
        <dbReference type="EMBL" id="CAH0775007.1"/>
    </source>
</evidence>
<accession>A0A9P0G4N5</accession>
<dbReference type="AlphaFoldDB" id="A0A9P0G4N5"/>
<gene>
    <name evidence="1" type="ORF">BEMITA_LOCUS11276</name>
</gene>
<reference evidence="1" key="1">
    <citation type="submission" date="2021-12" db="EMBL/GenBank/DDBJ databases">
        <authorList>
            <person name="King R."/>
        </authorList>
    </citation>
    <scope>NUCLEOTIDE SEQUENCE</scope>
</reference>
<sequence>MLSRMARSVGRSWCCSFTTRNMETVEDWDMVRIWWESTEMRLARVFHWGIVIDSFLFHFISINETAGVAQLDPLRNYRDVYSLGPNPRRKKLLAHEEIIALTNRLVGVILPYDRLFCNCRHYTDYVIYGRTFGVTPNFDGSNWRIGKSCPLHRKLERGMNFEDDDFYLLDGHKLKHKINPTPD</sequence>
<proteinExistence type="predicted"/>
<dbReference type="EMBL" id="OU963868">
    <property type="protein sequence ID" value="CAH0775007.1"/>
    <property type="molecule type" value="Genomic_DNA"/>
</dbReference>
<dbReference type="Proteomes" id="UP001152759">
    <property type="component" value="Chromosome 7"/>
</dbReference>
<organism evidence="1 2">
    <name type="scientific">Bemisia tabaci</name>
    <name type="common">Sweetpotato whitefly</name>
    <name type="synonym">Aleurodes tabaci</name>
    <dbReference type="NCBI Taxonomy" id="7038"/>
    <lineage>
        <taxon>Eukaryota</taxon>
        <taxon>Metazoa</taxon>
        <taxon>Ecdysozoa</taxon>
        <taxon>Arthropoda</taxon>
        <taxon>Hexapoda</taxon>
        <taxon>Insecta</taxon>
        <taxon>Pterygota</taxon>
        <taxon>Neoptera</taxon>
        <taxon>Paraneoptera</taxon>
        <taxon>Hemiptera</taxon>
        <taxon>Sternorrhyncha</taxon>
        <taxon>Aleyrodoidea</taxon>
        <taxon>Aleyrodidae</taxon>
        <taxon>Aleyrodinae</taxon>
        <taxon>Bemisia</taxon>
    </lineage>
</organism>
<name>A0A9P0G4N5_BEMTA</name>